<feature type="domain" description="4Fe-4S ferredoxin-type" evidence="1">
    <location>
        <begin position="5"/>
        <end position="34"/>
    </location>
</feature>
<dbReference type="Pfam" id="PF12838">
    <property type="entry name" value="Fer4_7"/>
    <property type="match status" value="1"/>
</dbReference>
<comment type="caution">
    <text evidence="2">The sequence shown here is derived from an EMBL/GenBank/DDBJ whole genome shotgun (WGS) entry which is preliminary data.</text>
</comment>
<evidence type="ECO:0000259" key="1">
    <source>
        <dbReference type="PROSITE" id="PS51379"/>
    </source>
</evidence>
<name>A0A644X7F0_9ZZZZ</name>
<feature type="domain" description="4Fe-4S ferredoxin-type" evidence="1">
    <location>
        <begin position="35"/>
        <end position="66"/>
    </location>
</feature>
<dbReference type="InterPro" id="IPR017896">
    <property type="entry name" value="4Fe4S_Fe-S-bd"/>
</dbReference>
<accession>A0A644X7F0</accession>
<protein>
    <recommendedName>
        <fullName evidence="1">4Fe-4S ferredoxin-type domain-containing protein</fullName>
    </recommendedName>
</protein>
<dbReference type="PROSITE" id="PS51379">
    <property type="entry name" value="4FE4S_FER_2"/>
    <property type="match status" value="2"/>
</dbReference>
<proteinExistence type="predicted"/>
<dbReference type="PROSITE" id="PS00198">
    <property type="entry name" value="4FE4S_FER_1"/>
    <property type="match status" value="1"/>
</dbReference>
<dbReference type="Gene3D" id="3.30.70.20">
    <property type="match status" value="1"/>
</dbReference>
<dbReference type="InterPro" id="IPR021219">
    <property type="entry name" value="DUF2703"/>
</dbReference>
<evidence type="ECO:0000313" key="2">
    <source>
        <dbReference type="EMBL" id="MPM11728.1"/>
    </source>
</evidence>
<reference evidence="2" key="1">
    <citation type="submission" date="2019-08" db="EMBL/GenBank/DDBJ databases">
        <authorList>
            <person name="Kucharzyk K."/>
            <person name="Murdoch R.W."/>
            <person name="Higgins S."/>
            <person name="Loffler F."/>
        </authorList>
    </citation>
    <scope>NUCLEOTIDE SEQUENCE</scope>
</reference>
<dbReference type="InterPro" id="IPR017900">
    <property type="entry name" value="4Fe4S_Fe_S_CS"/>
</dbReference>
<gene>
    <name evidence="2" type="ORF">SDC9_58078</name>
</gene>
<dbReference type="AlphaFoldDB" id="A0A644X7F0"/>
<sequence>MAKNWYPVIDYMNCIDCGTCVTNCPHNVFDVSKAPTPIVKIPESCIDHCHGCGSRCPVGAITYVGDDTGWTPPNGLQEAETACCSCSCGESSEKKVLVEYLYLDLQTCDRCIGTDEVLDEVMTILTPALQLAGLEVEYSKIKMETAEFAERYRFLSSPTIRVNGQDICVSVKENSCGCCSQISGTDVNCRVFEYQGNTYEVPPKEMLAGAVLKTVFSPAECRRENNYELPENLKTFFEGKCNMSSFTCGSFCCS</sequence>
<dbReference type="SUPFAM" id="SSF54862">
    <property type="entry name" value="4Fe-4S ferredoxins"/>
    <property type="match status" value="1"/>
</dbReference>
<organism evidence="2">
    <name type="scientific">bioreactor metagenome</name>
    <dbReference type="NCBI Taxonomy" id="1076179"/>
    <lineage>
        <taxon>unclassified sequences</taxon>
        <taxon>metagenomes</taxon>
        <taxon>ecological metagenomes</taxon>
    </lineage>
</organism>
<dbReference type="Pfam" id="PF10865">
    <property type="entry name" value="DUF2703"/>
    <property type="match status" value="1"/>
</dbReference>
<dbReference type="EMBL" id="VSSQ01001870">
    <property type="protein sequence ID" value="MPM11728.1"/>
    <property type="molecule type" value="Genomic_DNA"/>
</dbReference>